<comment type="subcellular location">
    <subcellularLocation>
        <location evidence="2 12">Cell inner membrane</location>
        <topology evidence="2 12">Multi-pass membrane protein</topology>
    </subcellularLocation>
    <subcellularLocation>
        <location evidence="11">Cell membrane</location>
        <topology evidence="11">Multi-pass membrane protein</topology>
    </subcellularLocation>
</comment>
<dbReference type="NCBIfam" id="TIGR02141">
    <property type="entry name" value="modB_ABC"/>
    <property type="match status" value="1"/>
</dbReference>
<evidence type="ECO:0000256" key="9">
    <source>
        <dbReference type="ARBA" id="ARBA00022989"/>
    </source>
</evidence>
<protein>
    <recommendedName>
        <fullName evidence="12">Molybdenum transport system permease</fullName>
    </recommendedName>
</protein>
<gene>
    <name evidence="14" type="primary">modB</name>
    <name evidence="14" type="ordered locus">PHZ_c2285</name>
</gene>
<evidence type="ECO:0000256" key="8">
    <source>
        <dbReference type="ARBA" id="ARBA00022692"/>
    </source>
</evidence>
<keyword evidence="4 11" id="KW-0813">Transport</keyword>
<dbReference type="OrthoDB" id="9774448at2"/>
<feature type="transmembrane region" description="Helical" evidence="11">
    <location>
        <begin position="12"/>
        <end position="34"/>
    </location>
</feature>
<keyword evidence="8 11" id="KW-0812">Transmembrane</keyword>
<comment type="similarity">
    <text evidence="3 12">Belongs to the binding-protein-dependent transport system permease family. CysTW subfamily.</text>
</comment>
<dbReference type="FunFam" id="1.10.3720.10:FF:000054">
    <property type="entry name" value="Molybdenum transport system permease"/>
    <property type="match status" value="1"/>
</dbReference>
<accession>B4RFC5</accession>
<keyword evidence="7 12" id="KW-0997">Cell inner membrane</keyword>
<keyword evidence="10 11" id="KW-0472">Membrane</keyword>
<evidence type="ECO:0000256" key="2">
    <source>
        <dbReference type="ARBA" id="ARBA00004429"/>
    </source>
</evidence>
<dbReference type="InterPro" id="IPR035906">
    <property type="entry name" value="MetI-like_sf"/>
</dbReference>
<feature type="transmembrane region" description="Helical" evidence="11">
    <location>
        <begin position="85"/>
        <end position="105"/>
    </location>
</feature>
<evidence type="ECO:0000313" key="14">
    <source>
        <dbReference type="EMBL" id="ACG78695.1"/>
    </source>
</evidence>
<comment type="function">
    <text evidence="1 12">Part of the binding-protein-dependent transport system for molybdenum; probably responsible for the translocation of the substrate across the membrane.</text>
</comment>
<dbReference type="InterPro" id="IPR011867">
    <property type="entry name" value="ModB_ABC"/>
</dbReference>
<feature type="transmembrane region" description="Helical" evidence="11">
    <location>
        <begin position="46"/>
        <end position="65"/>
    </location>
</feature>
<reference evidence="14 15" key="1">
    <citation type="journal article" date="2008" name="BMC Genomics">
        <title>Complete genome of Phenylobacterium zucineum - a novel facultative intracellular bacterium isolated from human erythroleukemia cell line K562.</title>
        <authorList>
            <person name="Luo Y."/>
            <person name="Xu X."/>
            <person name="Ding Z."/>
            <person name="Liu Z."/>
            <person name="Zhang B."/>
            <person name="Yan Z."/>
            <person name="Sun J."/>
            <person name="Hu S."/>
            <person name="Hu X."/>
        </authorList>
    </citation>
    <scope>NUCLEOTIDE SEQUENCE [LARGE SCALE GENOMIC DNA]</scope>
    <source>
        <strain evidence="14 15">HLK1</strain>
    </source>
</reference>
<evidence type="ECO:0000313" key="15">
    <source>
        <dbReference type="Proteomes" id="UP000001868"/>
    </source>
</evidence>
<dbReference type="RefSeq" id="WP_012522836.1">
    <property type="nucleotide sequence ID" value="NC_011144.1"/>
</dbReference>
<evidence type="ECO:0000256" key="1">
    <source>
        <dbReference type="ARBA" id="ARBA00002949"/>
    </source>
</evidence>
<evidence type="ECO:0000259" key="13">
    <source>
        <dbReference type="PROSITE" id="PS50928"/>
    </source>
</evidence>
<dbReference type="InterPro" id="IPR000515">
    <property type="entry name" value="MetI-like"/>
</dbReference>
<dbReference type="GO" id="GO:0005886">
    <property type="term" value="C:plasma membrane"/>
    <property type="evidence" value="ECO:0007669"/>
    <property type="project" value="UniProtKB-SubCell"/>
</dbReference>
<dbReference type="PROSITE" id="PS50928">
    <property type="entry name" value="ABC_TM1"/>
    <property type="match status" value="1"/>
</dbReference>
<feature type="domain" description="ABC transmembrane type-1" evidence="13">
    <location>
        <begin position="8"/>
        <end position="214"/>
    </location>
</feature>
<evidence type="ECO:0000256" key="6">
    <source>
        <dbReference type="ARBA" id="ARBA00022505"/>
    </source>
</evidence>
<dbReference type="CDD" id="cd06261">
    <property type="entry name" value="TM_PBP2"/>
    <property type="match status" value="1"/>
</dbReference>
<dbReference type="Pfam" id="PF00528">
    <property type="entry name" value="BPD_transp_1"/>
    <property type="match status" value="1"/>
</dbReference>
<keyword evidence="15" id="KW-1185">Reference proteome</keyword>
<keyword evidence="5" id="KW-1003">Cell membrane</keyword>
<keyword evidence="9 11" id="KW-1133">Transmembrane helix</keyword>
<dbReference type="PANTHER" id="PTHR30183:SF8">
    <property type="entry name" value="MOLYBDENUM TRANSPORT SYSTEM PERMEASE"/>
    <property type="match status" value="1"/>
</dbReference>
<dbReference type="AlphaFoldDB" id="B4RFC5"/>
<proteinExistence type="inferred from homology"/>
<feature type="transmembrane region" description="Helical" evidence="11">
    <location>
        <begin position="194"/>
        <end position="215"/>
    </location>
</feature>
<evidence type="ECO:0000256" key="4">
    <source>
        <dbReference type="ARBA" id="ARBA00022448"/>
    </source>
</evidence>
<evidence type="ECO:0000256" key="3">
    <source>
        <dbReference type="ARBA" id="ARBA00007069"/>
    </source>
</evidence>
<organism evidence="14 15">
    <name type="scientific">Phenylobacterium zucineum (strain HLK1)</name>
    <dbReference type="NCBI Taxonomy" id="450851"/>
    <lineage>
        <taxon>Bacteria</taxon>
        <taxon>Pseudomonadati</taxon>
        <taxon>Pseudomonadota</taxon>
        <taxon>Alphaproteobacteria</taxon>
        <taxon>Caulobacterales</taxon>
        <taxon>Caulobacteraceae</taxon>
        <taxon>Phenylobacterium</taxon>
    </lineage>
</organism>
<dbReference type="HOGENOM" id="CLU_016047_14_3_5"/>
<dbReference type="KEGG" id="pzu:PHZ_c2285"/>
<dbReference type="GO" id="GO:0015098">
    <property type="term" value="F:molybdate ion transmembrane transporter activity"/>
    <property type="evidence" value="ECO:0007669"/>
    <property type="project" value="UniProtKB-UniRule"/>
</dbReference>
<keyword evidence="6 12" id="KW-0500">Molybdenum</keyword>
<name>B4RFC5_PHEZH</name>
<dbReference type="Gene3D" id="1.10.3720.10">
    <property type="entry name" value="MetI-like"/>
    <property type="match status" value="1"/>
</dbReference>
<dbReference type="Proteomes" id="UP000001868">
    <property type="component" value="Chromosome"/>
</dbReference>
<feature type="transmembrane region" description="Helical" evidence="11">
    <location>
        <begin position="145"/>
        <end position="167"/>
    </location>
</feature>
<dbReference type="SUPFAM" id="SSF161098">
    <property type="entry name" value="MetI-like"/>
    <property type="match status" value="1"/>
</dbReference>
<evidence type="ECO:0000256" key="12">
    <source>
        <dbReference type="RuleBase" id="RU365097"/>
    </source>
</evidence>
<evidence type="ECO:0000256" key="5">
    <source>
        <dbReference type="ARBA" id="ARBA00022475"/>
    </source>
</evidence>
<dbReference type="eggNOG" id="COG4149">
    <property type="taxonomic scope" value="Bacteria"/>
</dbReference>
<dbReference type="PANTHER" id="PTHR30183">
    <property type="entry name" value="MOLYBDENUM TRANSPORT SYSTEM PERMEASE PROTEIN MODB"/>
    <property type="match status" value="1"/>
</dbReference>
<dbReference type="EMBL" id="CP000747">
    <property type="protein sequence ID" value="ACG78695.1"/>
    <property type="molecule type" value="Genomic_DNA"/>
</dbReference>
<evidence type="ECO:0000256" key="10">
    <source>
        <dbReference type="ARBA" id="ARBA00023136"/>
    </source>
</evidence>
<sequence length="227" mass="24041">MSPLADILWLTLKLAGVTTLVLLVIGTPLAWWLARSRAWWSEAVGAVVALPVVLPPTVLGFYLLIALGPDSPLMAPLQALGIRTLAFTFTGLVIGSVVYSLPFAVQPLRNAFRAIGQENLDAAATLGASGWETFRRVALPLAAPGYFVAAVLSFAHTVGEFGVVLMIGGGIPGKTDVVSIEIYRLVEALEWEKAHAVSALLVAFGFAVILSLLLLDRRVSRPGADEG</sequence>
<evidence type="ECO:0000256" key="11">
    <source>
        <dbReference type="RuleBase" id="RU363032"/>
    </source>
</evidence>
<evidence type="ECO:0000256" key="7">
    <source>
        <dbReference type="ARBA" id="ARBA00022519"/>
    </source>
</evidence>
<dbReference type="STRING" id="450851.PHZ_c2285"/>